<name>A0A1V0QFX5_CNPV</name>
<sequence length="168" mass="20503">MVFICKKQYCENKFYFITAFFSISFMFLTATIIVILIKCYYMFPNFNKVCPDEWIGYKNQCYYFSDNETNWYDSKKKCESMDSSLIKLDKQDVIDFVSKYGKTDYWIERKHYENIVSTSLYRNSFDINDTSICLYFDLNIITETPCIFYEKWICVKPNNYVVWYYDNY</sequence>
<feature type="transmembrane region" description="Helical" evidence="1">
    <location>
        <begin position="14"/>
        <end position="43"/>
    </location>
</feature>
<organism evidence="3">
    <name type="scientific">Shearwaterpox virus</name>
    <dbReference type="NCBI Taxonomy" id="1974596"/>
    <lineage>
        <taxon>Viruses</taxon>
        <taxon>Varidnaviria</taxon>
        <taxon>Bamfordvirae</taxon>
        <taxon>Nucleocytoviricota</taxon>
        <taxon>Pokkesviricetes</taxon>
        <taxon>Chitovirales</taxon>
        <taxon>Poxviridae</taxon>
        <taxon>Chordopoxvirinae</taxon>
        <taxon>Avipoxvirus</taxon>
        <taxon>Avipoxvirus canarypox</taxon>
        <taxon>Canarypox virus</taxon>
    </lineage>
</organism>
<dbReference type="PANTHER" id="PTHR45710:SF8">
    <property type="entry name" value="RERATING FAMILY MEMBER 4"/>
    <property type="match status" value="1"/>
</dbReference>
<evidence type="ECO:0000259" key="2">
    <source>
        <dbReference type="SMART" id="SM00034"/>
    </source>
</evidence>
<dbReference type="InterPro" id="IPR050828">
    <property type="entry name" value="C-type_lectin/matrix_domain"/>
</dbReference>
<dbReference type="InterPro" id="IPR001304">
    <property type="entry name" value="C-type_lectin-like"/>
</dbReference>
<dbReference type="InterPro" id="IPR016186">
    <property type="entry name" value="C-type_lectin-like/link_sf"/>
</dbReference>
<evidence type="ECO:0000256" key="1">
    <source>
        <dbReference type="SAM" id="Phobius"/>
    </source>
</evidence>
<evidence type="ECO:0000313" key="3">
    <source>
        <dbReference type="EMBL" id="ARE67231.1"/>
    </source>
</evidence>
<reference evidence="3" key="1">
    <citation type="journal article" date="2017" name="BMC Genomics">
        <title>Genomic characterization of two novel pathogenic avipoxviruses isolated from pacific shearwaters (Ardenna spp.).</title>
        <authorList>
            <person name="Sarker S."/>
            <person name="Das S."/>
            <person name="Lavers J.L."/>
            <person name="Hutton I."/>
            <person name="Helbig K."/>
            <person name="Imbery J."/>
            <person name="Upton C."/>
            <person name="Raidal S.R."/>
        </authorList>
    </citation>
    <scope>NUCLEOTIDE SEQUENCE [LARGE SCALE GENOMIC DNA]</scope>
    <source>
        <strain evidence="3">SWPV-2</strain>
    </source>
</reference>
<dbReference type="InterPro" id="IPR016187">
    <property type="entry name" value="CTDL_fold"/>
</dbReference>
<dbReference type="Gene3D" id="3.10.100.10">
    <property type="entry name" value="Mannose-Binding Protein A, subunit A"/>
    <property type="match status" value="1"/>
</dbReference>
<dbReference type="SUPFAM" id="SSF56436">
    <property type="entry name" value="C-type lectin-like"/>
    <property type="match status" value="1"/>
</dbReference>
<keyword evidence="1" id="KW-1133">Transmembrane helix</keyword>
<protein>
    <submittedName>
        <fullName evidence="3">SWPV2-ORF012</fullName>
    </submittedName>
</protein>
<accession>A0A1V0QFX5</accession>
<gene>
    <name evidence="3" type="primary">SWPV2-012</name>
</gene>
<dbReference type="Proteomes" id="UP000319767">
    <property type="component" value="Segment"/>
</dbReference>
<proteinExistence type="predicted"/>
<dbReference type="PANTHER" id="PTHR45710">
    <property type="entry name" value="C-TYPE LECTIN DOMAIN-CONTAINING PROTEIN 180"/>
    <property type="match status" value="1"/>
</dbReference>
<dbReference type="EMBL" id="KX857215">
    <property type="protein sequence ID" value="ARE67231.1"/>
    <property type="molecule type" value="Genomic_DNA"/>
</dbReference>
<dbReference type="SMART" id="SM00034">
    <property type="entry name" value="CLECT"/>
    <property type="match status" value="1"/>
</dbReference>
<keyword evidence="1" id="KW-0812">Transmembrane</keyword>
<keyword evidence="1" id="KW-0472">Membrane</keyword>
<feature type="domain" description="C-type lectin" evidence="2">
    <location>
        <begin position="50"/>
        <end position="155"/>
    </location>
</feature>